<dbReference type="CDD" id="cd01097">
    <property type="entry name" value="Tetrahydromethanopterin_reductase"/>
    <property type="match status" value="1"/>
</dbReference>
<dbReference type="PANTHER" id="PTHR43244">
    <property type="match status" value="1"/>
</dbReference>
<accession>A0A6J6XSH5</accession>
<gene>
    <name evidence="2" type="ORF">UFOPK2582_00087</name>
    <name evidence="3" type="ORF">UFOPK3046_00517</name>
    <name evidence="4" type="ORF">UFOPK3914_01955</name>
    <name evidence="5" type="ORF">UFOPK4173_00158</name>
    <name evidence="6" type="ORF">UFOPK4354_00452</name>
</gene>
<dbReference type="InterPro" id="IPR019919">
    <property type="entry name" value="Lucif-like_OxRdtase_MSMEG_2256"/>
</dbReference>
<evidence type="ECO:0000313" key="6">
    <source>
        <dbReference type="EMBL" id="CAB5063652.1"/>
    </source>
</evidence>
<reference evidence="3" key="1">
    <citation type="submission" date="2020-05" db="EMBL/GenBank/DDBJ databases">
        <authorList>
            <person name="Chiriac C."/>
            <person name="Salcher M."/>
            <person name="Ghai R."/>
            <person name="Kavagutti S V."/>
        </authorList>
    </citation>
    <scope>NUCLEOTIDE SEQUENCE</scope>
</reference>
<dbReference type="Pfam" id="PF00296">
    <property type="entry name" value="Bac_luciferase"/>
    <property type="match status" value="1"/>
</dbReference>
<dbReference type="SUPFAM" id="SSF51679">
    <property type="entry name" value="Bacterial luciferase-like"/>
    <property type="match status" value="1"/>
</dbReference>
<protein>
    <submittedName>
        <fullName evidence="3">Unannotated protein</fullName>
    </submittedName>
</protein>
<dbReference type="Gene3D" id="3.20.20.30">
    <property type="entry name" value="Luciferase-like domain"/>
    <property type="match status" value="1"/>
</dbReference>
<evidence type="ECO:0000313" key="4">
    <source>
        <dbReference type="EMBL" id="CAB4997750.1"/>
    </source>
</evidence>
<dbReference type="InterPro" id="IPR011251">
    <property type="entry name" value="Luciferase-like_dom"/>
</dbReference>
<dbReference type="EMBL" id="CAFAAQ010000030">
    <property type="protein sequence ID" value="CAB4800240.1"/>
    <property type="molecule type" value="Genomic_DNA"/>
</dbReference>
<evidence type="ECO:0000313" key="2">
    <source>
        <dbReference type="EMBL" id="CAB4685424.1"/>
    </source>
</evidence>
<sequence>MTVPTEDLTQARTIYRHLEQLRYDRAFSFEAKHDPFIPLAVAAEHTSTLKLGTAVAIAFARTPMTLANAAWDLQTVSGGRFELGLGSQIQPHIEQRFSMPWSHPAARMREMVLAIRAIWDTWQNGVPLNFQGEFYTHTRMVPAFNPGPNPFGAPPILMGGFGPKMTQVAGEVADGFLVHPVNSRKSLLELTLPALAVGAAAAGRDQNQVEVICVTIIVTGRTEEQLSRSREAVRTQLAFYGTTPAYQSVFELHGYGDLHPHLKQLARADKWSEMGALIDDDLLETIAVVGEPSEIAEKLRARLAGISDSVSLVNNRAPDPEHFAEVVRDLQTQAPH</sequence>
<dbReference type="InterPro" id="IPR050564">
    <property type="entry name" value="F420-G6PD/mer"/>
</dbReference>
<organism evidence="3">
    <name type="scientific">freshwater metagenome</name>
    <dbReference type="NCBI Taxonomy" id="449393"/>
    <lineage>
        <taxon>unclassified sequences</taxon>
        <taxon>metagenomes</taxon>
        <taxon>ecological metagenomes</taxon>
    </lineage>
</organism>
<evidence type="ECO:0000313" key="5">
    <source>
        <dbReference type="EMBL" id="CAB5025045.1"/>
    </source>
</evidence>
<proteinExistence type="predicted"/>
<dbReference type="EMBL" id="CAFBPW010000009">
    <property type="protein sequence ID" value="CAB5025045.1"/>
    <property type="molecule type" value="Genomic_DNA"/>
</dbReference>
<name>A0A6J6XSH5_9ZZZZ</name>
<dbReference type="EMBL" id="CAFBOG010000259">
    <property type="protein sequence ID" value="CAB4997750.1"/>
    <property type="molecule type" value="Genomic_DNA"/>
</dbReference>
<dbReference type="EMBL" id="CAEZXS010000005">
    <property type="protein sequence ID" value="CAB4685424.1"/>
    <property type="molecule type" value="Genomic_DNA"/>
</dbReference>
<dbReference type="GO" id="GO:0016705">
    <property type="term" value="F:oxidoreductase activity, acting on paired donors, with incorporation or reduction of molecular oxygen"/>
    <property type="evidence" value="ECO:0007669"/>
    <property type="project" value="InterPro"/>
</dbReference>
<feature type="domain" description="Luciferase-like" evidence="1">
    <location>
        <begin position="6"/>
        <end position="301"/>
    </location>
</feature>
<evidence type="ECO:0000313" key="3">
    <source>
        <dbReference type="EMBL" id="CAB4800240.1"/>
    </source>
</evidence>
<dbReference type="InterPro" id="IPR036661">
    <property type="entry name" value="Luciferase-like_sf"/>
</dbReference>
<dbReference type="NCBIfam" id="TIGR03617">
    <property type="entry name" value="F420_MSMEG_2256"/>
    <property type="match status" value="1"/>
</dbReference>
<evidence type="ECO:0000259" key="1">
    <source>
        <dbReference type="Pfam" id="PF00296"/>
    </source>
</evidence>
<dbReference type="AlphaFoldDB" id="A0A6J6XSH5"/>
<dbReference type="PANTHER" id="PTHR43244:SF2">
    <property type="entry name" value="CONSERVED HYPOTHETICAL ALANINE AND PROLINE-RICH PROTEIN"/>
    <property type="match status" value="1"/>
</dbReference>
<dbReference type="EMBL" id="CAFBQW010000033">
    <property type="protein sequence ID" value="CAB5063652.1"/>
    <property type="molecule type" value="Genomic_DNA"/>
</dbReference>